<dbReference type="InterPro" id="IPR002018">
    <property type="entry name" value="CarbesteraseB"/>
</dbReference>
<evidence type="ECO:0000313" key="5">
    <source>
        <dbReference type="Proteomes" id="UP000735302"/>
    </source>
</evidence>
<gene>
    <name evidence="4" type="ORF">PoB_004882400</name>
</gene>
<feature type="region of interest" description="Disordered" evidence="1">
    <location>
        <begin position="55"/>
        <end position="170"/>
    </location>
</feature>
<proteinExistence type="predicted"/>
<accession>A0AAV4BV88</accession>
<dbReference type="AlphaFoldDB" id="A0AAV4BV88"/>
<sequence length="705" mass="77739">MQNMGKTTESIGIKQQDSCITSEVYLVVLMLICVALYTALPPLLLSHRVDDASLTGETSQDYKSGTTEIFPNGDGGRRSDKENGNNTNGVEGRRSDKENGNNTNGDGGRRSDKENGNNTNNTNGDGGRRSDKENGNNTNGDGGRRSDKENGNNSANNYDNEKGDKAEDDPLVVHTKLGPIRGIKRDGVRVFHGVRFAQAPVNDLRWMPPQPAQSWEPDVYDGTWVRPGCPQKCQPTYCPQNITLAGHSAGALSVVYHLTNPETAALFRHVILSSAPLTLPYRDAPGAVTRGQHLARKLACLSAQDSTTNMTCLRQKTVQDIRAAEDSMAAASSPAMGALLDSISPWSPVIDGDTVKSSPLDAFLQYADNIASKKSVFKPMIVGTASDEAYLFINQISQYRYVGPLYQVFLSSATGVSLNDLAELYPVGDSDDVQDDMITILTDFIFRCPLRSVLHHLTSAIGQSDVGGVWAYLWRRPMGGHIPEDMAFCRGKSCHGAELPFLFRTFDRLGLQPKGVDLKLSGTIMDYVSNFVATGDPNTHAPSREDIPINNLSKETRSIKDEYDFFGSRKKVVEGRSANLNRKKRGRRKRRNHNTNSAFSISSRRRPAREIVKRHTHGRSTKDPVTGAKETDHPKLSVDRGDFRKDLPYWSAVTGPAGVKEDPTWLNNALNFLKNKVKMETQGETKGKQCDMWDETKYTFPNLFG</sequence>
<reference evidence="4 5" key="1">
    <citation type="journal article" date="2021" name="Elife">
        <title>Chloroplast acquisition without the gene transfer in kleptoplastic sea slugs, Plakobranchus ocellatus.</title>
        <authorList>
            <person name="Maeda T."/>
            <person name="Takahashi S."/>
            <person name="Yoshida T."/>
            <person name="Shimamura S."/>
            <person name="Takaki Y."/>
            <person name="Nagai Y."/>
            <person name="Toyoda A."/>
            <person name="Suzuki Y."/>
            <person name="Arimoto A."/>
            <person name="Ishii H."/>
            <person name="Satoh N."/>
            <person name="Nishiyama T."/>
            <person name="Hasebe M."/>
            <person name="Maruyama T."/>
            <person name="Minagawa J."/>
            <person name="Obokata J."/>
            <person name="Shigenobu S."/>
        </authorList>
    </citation>
    <scope>NUCLEOTIDE SEQUENCE [LARGE SCALE GENOMIC DNA]</scope>
</reference>
<name>A0AAV4BV88_9GAST</name>
<evidence type="ECO:0000256" key="2">
    <source>
        <dbReference type="SAM" id="Phobius"/>
    </source>
</evidence>
<comment type="caution">
    <text evidence="4">The sequence shown here is derived from an EMBL/GenBank/DDBJ whole genome shotgun (WGS) entry which is preliminary data.</text>
</comment>
<dbReference type="SUPFAM" id="SSF53474">
    <property type="entry name" value="alpha/beta-Hydrolases"/>
    <property type="match status" value="1"/>
</dbReference>
<dbReference type="PANTHER" id="PTHR45570">
    <property type="entry name" value="CARBOXYLIC ESTER HYDROLASE"/>
    <property type="match status" value="1"/>
</dbReference>
<evidence type="ECO:0000256" key="1">
    <source>
        <dbReference type="SAM" id="MobiDB-lite"/>
    </source>
</evidence>
<feature type="compositionally biased region" description="Basic residues" evidence="1">
    <location>
        <begin position="581"/>
        <end position="593"/>
    </location>
</feature>
<dbReference type="EMBL" id="BLXT01005367">
    <property type="protein sequence ID" value="GFO22319.1"/>
    <property type="molecule type" value="Genomic_DNA"/>
</dbReference>
<feature type="transmembrane region" description="Helical" evidence="2">
    <location>
        <begin position="24"/>
        <end position="45"/>
    </location>
</feature>
<dbReference type="GO" id="GO:0016787">
    <property type="term" value="F:hydrolase activity"/>
    <property type="evidence" value="ECO:0007669"/>
    <property type="project" value="UniProtKB-KW"/>
</dbReference>
<feature type="domain" description="Carboxylesterase type B" evidence="3">
    <location>
        <begin position="171"/>
        <end position="236"/>
    </location>
</feature>
<feature type="compositionally biased region" description="Basic and acidic residues" evidence="1">
    <location>
        <begin position="629"/>
        <end position="638"/>
    </location>
</feature>
<keyword evidence="2" id="KW-0472">Membrane</keyword>
<organism evidence="4 5">
    <name type="scientific">Plakobranchus ocellatus</name>
    <dbReference type="NCBI Taxonomy" id="259542"/>
    <lineage>
        <taxon>Eukaryota</taxon>
        <taxon>Metazoa</taxon>
        <taxon>Spiralia</taxon>
        <taxon>Lophotrochozoa</taxon>
        <taxon>Mollusca</taxon>
        <taxon>Gastropoda</taxon>
        <taxon>Heterobranchia</taxon>
        <taxon>Euthyneura</taxon>
        <taxon>Panpulmonata</taxon>
        <taxon>Sacoglossa</taxon>
        <taxon>Placobranchoidea</taxon>
        <taxon>Plakobranchidae</taxon>
        <taxon>Plakobranchus</taxon>
    </lineage>
</organism>
<feature type="domain" description="Carboxylesterase type B" evidence="3">
    <location>
        <begin position="239"/>
        <end position="543"/>
    </location>
</feature>
<dbReference type="Pfam" id="PF00135">
    <property type="entry name" value="COesterase"/>
    <property type="match status" value="2"/>
</dbReference>
<keyword evidence="2" id="KW-0812">Transmembrane</keyword>
<evidence type="ECO:0000313" key="4">
    <source>
        <dbReference type="EMBL" id="GFO22319.1"/>
    </source>
</evidence>
<feature type="compositionally biased region" description="Polar residues" evidence="1">
    <location>
        <begin position="55"/>
        <end position="69"/>
    </location>
</feature>
<dbReference type="Proteomes" id="UP000735302">
    <property type="component" value="Unassembled WGS sequence"/>
</dbReference>
<dbReference type="InterPro" id="IPR029058">
    <property type="entry name" value="AB_hydrolase_fold"/>
</dbReference>
<dbReference type="PANTHER" id="PTHR45570:SF1">
    <property type="entry name" value="CARBOXYLIC ESTER HYDROLASE"/>
    <property type="match status" value="1"/>
</dbReference>
<feature type="region of interest" description="Disordered" evidence="1">
    <location>
        <begin position="575"/>
        <end position="638"/>
    </location>
</feature>
<protein>
    <submittedName>
        <fullName evidence="4">Carboxylic ester hydrolase</fullName>
    </submittedName>
</protein>
<keyword evidence="2" id="KW-1133">Transmembrane helix</keyword>
<evidence type="ECO:0000259" key="3">
    <source>
        <dbReference type="Pfam" id="PF00135"/>
    </source>
</evidence>
<dbReference type="Gene3D" id="3.40.50.1820">
    <property type="entry name" value="alpha/beta hydrolase"/>
    <property type="match status" value="2"/>
</dbReference>
<keyword evidence="5" id="KW-1185">Reference proteome</keyword>
<keyword evidence="4" id="KW-0378">Hydrolase</keyword>